<reference evidence="8" key="2">
    <citation type="journal article" date="2019" name="MicrobiologyOpen">
        <title>High-quality draft genome sequence of Gaiella occulta isolated from a 150 meter deep mineral water borehole and comparison with the genome sequences of other deep-branching lineages of the phylum Actinobacteria.</title>
        <authorList>
            <person name="Severino R."/>
            <person name="Froufe H.J.C."/>
            <person name="Barroso C."/>
            <person name="Albuquerque L."/>
            <person name="Lobo-da-Cunha A."/>
            <person name="da Costa M.S."/>
            <person name="Egas C."/>
        </authorList>
    </citation>
    <scope>NUCLEOTIDE SEQUENCE [LARGE SCALE GENOMIC DNA]</scope>
    <source>
        <strain evidence="8">F2-233</strain>
    </source>
</reference>
<dbReference type="GO" id="GO:0005886">
    <property type="term" value="C:plasma membrane"/>
    <property type="evidence" value="ECO:0007669"/>
    <property type="project" value="UniProtKB-SubCell"/>
</dbReference>
<dbReference type="PIRSF" id="PIRSF035875">
    <property type="entry name" value="RNase_BN"/>
    <property type="match status" value="1"/>
</dbReference>
<evidence type="ECO:0000256" key="4">
    <source>
        <dbReference type="ARBA" id="ARBA00022989"/>
    </source>
</evidence>
<protein>
    <submittedName>
        <fullName evidence="7">YihY not rbn: YihY family inner membrane protein</fullName>
    </submittedName>
</protein>
<dbReference type="PANTHER" id="PTHR30213:SF0">
    <property type="entry name" value="UPF0761 MEMBRANE PROTEIN YIHY"/>
    <property type="match status" value="1"/>
</dbReference>
<dbReference type="EMBL" id="QQZY01000002">
    <property type="protein sequence ID" value="RDI75280.1"/>
    <property type="molecule type" value="Genomic_DNA"/>
</dbReference>
<evidence type="ECO:0000256" key="1">
    <source>
        <dbReference type="ARBA" id="ARBA00004651"/>
    </source>
</evidence>
<keyword evidence="2" id="KW-1003">Cell membrane</keyword>
<evidence type="ECO:0000256" key="2">
    <source>
        <dbReference type="ARBA" id="ARBA00022475"/>
    </source>
</evidence>
<feature type="transmembrane region" description="Helical" evidence="6">
    <location>
        <begin position="198"/>
        <end position="219"/>
    </location>
</feature>
<proteinExistence type="predicted"/>
<feature type="transmembrane region" description="Helical" evidence="6">
    <location>
        <begin position="258"/>
        <end position="279"/>
    </location>
</feature>
<feature type="transmembrane region" description="Helical" evidence="6">
    <location>
        <begin position="48"/>
        <end position="71"/>
    </location>
</feature>
<feature type="transmembrane region" description="Helical" evidence="6">
    <location>
        <begin position="152"/>
        <end position="178"/>
    </location>
</feature>
<keyword evidence="4 6" id="KW-1133">Transmembrane helix</keyword>
<evidence type="ECO:0000256" key="5">
    <source>
        <dbReference type="ARBA" id="ARBA00023136"/>
    </source>
</evidence>
<sequence>MVETGSADVATEKQRSGLLGVARTFARALPQAIDGYFSDRCGQHAAGIAYRVLFSLAPLAIVLVAILGVVLQDDDLRSRVIREIVDALPLSDQGTADVTRAIETIAAPVSLLGLLSLLLFGWAASGMMGALRTGLEVAMRVERSRPAARAKLVDLVLVIGTAALVLVAVLVNLVAQVVTDTAQRPLSAIGAHSGALQLLARHGVPLLLSTVVVLLLYRFVPARRLRFPDALAGALFTALLLLAISLASGWIYDRTTRLSVVYGSLTAALVFLYSMYLYASALLLGAELASAWSHPGPPTDETVPTRLRRIVLGLFVHQEPPPLPRRLPRPPER</sequence>
<evidence type="ECO:0000313" key="8">
    <source>
        <dbReference type="Proteomes" id="UP000254134"/>
    </source>
</evidence>
<dbReference type="PANTHER" id="PTHR30213">
    <property type="entry name" value="INNER MEMBRANE PROTEIN YHJD"/>
    <property type="match status" value="1"/>
</dbReference>
<dbReference type="RefSeq" id="WP_114795499.1">
    <property type="nucleotide sequence ID" value="NZ_QQZY01000002.1"/>
</dbReference>
<evidence type="ECO:0000313" key="7">
    <source>
        <dbReference type="EMBL" id="RDI75280.1"/>
    </source>
</evidence>
<keyword evidence="3 6" id="KW-0812">Transmembrane</keyword>
<dbReference type="InterPro" id="IPR017039">
    <property type="entry name" value="Virul_fac_BrkB"/>
</dbReference>
<dbReference type="NCBIfam" id="TIGR00765">
    <property type="entry name" value="yihY_not_rbn"/>
    <property type="match status" value="1"/>
</dbReference>
<organism evidence="7 8">
    <name type="scientific">Gaiella occulta</name>
    <dbReference type="NCBI Taxonomy" id="1002870"/>
    <lineage>
        <taxon>Bacteria</taxon>
        <taxon>Bacillati</taxon>
        <taxon>Actinomycetota</taxon>
        <taxon>Thermoleophilia</taxon>
        <taxon>Gaiellales</taxon>
        <taxon>Gaiellaceae</taxon>
        <taxon>Gaiella</taxon>
    </lineage>
</organism>
<dbReference type="Proteomes" id="UP000254134">
    <property type="component" value="Unassembled WGS sequence"/>
</dbReference>
<evidence type="ECO:0000256" key="3">
    <source>
        <dbReference type="ARBA" id="ARBA00022692"/>
    </source>
</evidence>
<evidence type="ECO:0000256" key="6">
    <source>
        <dbReference type="SAM" id="Phobius"/>
    </source>
</evidence>
<accession>A0A7M2YYW4</accession>
<name>A0A7M2YYW4_9ACTN</name>
<dbReference type="Pfam" id="PF03631">
    <property type="entry name" value="Virul_fac_BrkB"/>
    <property type="match status" value="1"/>
</dbReference>
<comment type="subcellular location">
    <subcellularLocation>
        <location evidence="1">Cell membrane</location>
        <topology evidence="1">Multi-pass membrane protein</topology>
    </subcellularLocation>
</comment>
<keyword evidence="5 6" id="KW-0472">Membrane</keyword>
<reference evidence="7 8" key="1">
    <citation type="submission" date="2018-07" db="EMBL/GenBank/DDBJ databases">
        <title>High-quality-draft genome sequence of Gaiella occulta.</title>
        <authorList>
            <person name="Severino R."/>
            <person name="Froufe H.J.C."/>
            <person name="Rainey F.A."/>
            <person name="Barroso C."/>
            <person name="Albuquerque L."/>
            <person name="Lobo-Da-Cunha A."/>
            <person name="Da Costa M.S."/>
            <person name="Egas C."/>
        </authorList>
    </citation>
    <scope>NUCLEOTIDE SEQUENCE [LARGE SCALE GENOMIC DNA]</scope>
    <source>
        <strain evidence="7 8">F2-233</strain>
    </source>
</reference>
<comment type="caution">
    <text evidence="7">The sequence shown here is derived from an EMBL/GenBank/DDBJ whole genome shotgun (WGS) entry which is preliminary data.</text>
</comment>
<dbReference type="AlphaFoldDB" id="A0A7M2YYW4"/>
<keyword evidence="8" id="KW-1185">Reference proteome</keyword>
<feature type="transmembrane region" description="Helical" evidence="6">
    <location>
        <begin position="231"/>
        <end position="252"/>
    </location>
</feature>
<feature type="transmembrane region" description="Helical" evidence="6">
    <location>
        <begin position="105"/>
        <end position="131"/>
    </location>
</feature>
<gene>
    <name evidence="7" type="ORF">Gocc_1078</name>
</gene>